<dbReference type="EMBL" id="CAEKKB010000001">
    <property type="protein sequence ID" value="CAB4294628.1"/>
    <property type="molecule type" value="Genomic_DNA"/>
</dbReference>
<dbReference type="OrthoDB" id="446074at2759"/>
<evidence type="ECO:0000256" key="1">
    <source>
        <dbReference type="ARBA" id="ARBA00009667"/>
    </source>
</evidence>
<proteinExistence type="inferred from homology"/>
<dbReference type="GO" id="GO:0005737">
    <property type="term" value="C:cytoplasm"/>
    <property type="evidence" value="ECO:0007669"/>
    <property type="project" value="TreeGrafter"/>
</dbReference>
<evidence type="ECO:0000313" key="3">
    <source>
        <dbReference type="Proteomes" id="UP000507245"/>
    </source>
</evidence>
<dbReference type="PANTHER" id="PTHR43090:SF2">
    <property type="entry name" value="1-(5-PHOSPHORIBOSYL)-5-[(5-PHOSPHORIBOSYLAMINO)METHYLIDENEAMINO] IMIDAZOLE-4-CARBOXAMIDE ISOMERASE"/>
    <property type="match status" value="1"/>
</dbReference>
<dbReference type="GO" id="GO:0000105">
    <property type="term" value="P:L-histidine biosynthetic process"/>
    <property type="evidence" value="ECO:0007669"/>
    <property type="project" value="InterPro"/>
</dbReference>
<reference evidence="3" key="1">
    <citation type="journal article" date="2020" name="Genome Biol.">
        <title>Gamete binning: chromosome-level and haplotype-resolved genome assembly enabled by high-throughput single-cell sequencing of gamete genomes.</title>
        <authorList>
            <person name="Campoy J.A."/>
            <person name="Sun H."/>
            <person name="Goel M."/>
            <person name="Jiao W.-B."/>
            <person name="Folz-Donahue K."/>
            <person name="Wang N."/>
            <person name="Rubio M."/>
            <person name="Liu C."/>
            <person name="Kukat C."/>
            <person name="Ruiz D."/>
            <person name="Huettel B."/>
            <person name="Schneeberger K."/>
        </authorList>
    </citation>
    <scope>NUCLEOTIDE SEQUENCE [LARGE SCALE GENOMIC DNA]</scope>
    <source>
        <strain evidence="3">cv. Rojo Pasion</strain>
    </source>
</reference>
<evidence type="ECO:0000313" key="2">
    <source>
        <dbReference type="EMBL" id="CAB4294628.1"/>
    </source>
</evidence>
<organism evidence="2 3">
    <name type="scientific">Prunus armeniaca</name>
    <name type="common">Apricot</name>
    <name type="synonym">Armeniaca vulgaris</name>
    <dbReference type="NCBI Taxonomy" id="36596"/>
    <lineage>
        <taxon>Eukaryota</taxon>
        <taxon>Viridiplantae</taxon>
        <taxon>Streptophyta</taxon>
        <taxon>Embryophyta</taxon>
        <taxon>Tracheophyta</taxon>
        <taxon>Spermatophyta</taxon>
        <taxon>Magnoliopsida</taxon>
        <taxon>eudicotyledons</taxon>
        <taxon>Gunneridae</taxon>
        <taxon>Pentapetalae</taxon>
        <taxon>rosids</taxon>
        <taxon>fabids</taxon>
        <taxon>Rosales</taxon>
        <taxon>Rosaceae</taxon>
        <taxon>Amygdaloideae</taxon>
        <taxon>Amygdaleae</taxon>
        <taxon>Prunus</taxon>
    </lineage>
</organism>
<dbReference type="Gene3D" id="3.20.20.70">
    <property type="entry name" value="Aldolase class I"/>
    <property type="match status" value="2"/>
</dbReference>
<dbReference type="Proteomes" id="UP000507245">
    <property type="component" value="Unassembled WGS sequence"/>
</dbReference>
<dbReference type="AlphaFoldDB" id="A0A6J5W8N7"/>
<comment type="similarity">
    <text evidence="1">Belongs to the HisA/HisF family.</text>
</comment>
<dbReference type="InterPro" id="IPR013785">
    <property type="entry name" value="Aldolase_TIM"/>
</dbReference>
<accession>A0A6J5W8N7</accession>
<protein>
    <submittedName>
        <fullName evidence="2">Uncharacterized protein</fullName>
    </submittedName>
</protein>
<dbReference type="InterPro" id="IPR044524">
    <property type="entry name" value="Isoase_HisA-like"/>
</dbReference>
<keyword evidence="3" id="KW-1185">Reference proteome</keyword>
<dbReference type="SUPFAM" id="SSF51366">
    <property type="entry name" value="Ribulose-phoshate binding barrel"/>
    <property type="match status" value="1"/>
</dbReference>
<dbReference type="GO" id="GO:0000162">
    <property type="term" value="P:L-tryptophan biosynthetic process"/>
    <property type="evidence" value="ECO:0007669"/>
    <property type="project" value="TreeGrafter"/>
</dbReference>
<dbReference type="GO" id="GO:0003949">
    <property type="term" value="F:1-(5-phosphoribosyl)-5-[(5-phosphoribosylamino)methylideneamino]imidazole-4-carboxamide isomerase activity"/>
    <property type="evidence" value="ECO:0007669"/>
    <property type="project" value="InterPro"/>
</dbReference>
<sequence>MVLSMTRKVTMDDEVVAQVFRQPSRSSFSSVSNNFQFLGLDLRKCRRVWGVRDRFFYMGFEEVEEVGVGKVKQIVGSTLSDSKEDGSALVTNFVLDKSATKNAKMYDEDGLTSGHPIMLGADSLSKAAAIEALHAYPGGSMYVFNNEQMDLERLKDLVSVVGKDRLVLNLSCIKREGKYAIVTDRWQKFIDVYLDGEILDFLANYANEFLVYGVDVEGQKYYVKSHVRINI</sequence>
<dbReference type="PANTHER" id="PTHR43090">
    <property type="entry name" value="1-(5-PHOSPHORIBOSYL)-5-[(5-PHOSPHORIBOSYLAMINO)METHYLIDENEAMINO] IMIDAZOLE-4-CARBOXAMIDE ISOMERASE"/>
    <property type="match status" value="1"/>
</dbReference>
<gene>
    <name evidence="2" type="ORF">ORAREDHAP_LOCUS5552</name>
</gene>
<dbReference type="InterPro" id="IPR011060">
    <property type="entry name" value="RibuloseP-bd_barrel"/>
</dbReference>
<name>A0A6J5W8N7_PRUAR</name>